<dbReference type="Proteomes" id="UP000093044">
    <property type="component" value="Chromosome"/>
</dbReference>
<proteinExistence type="predicted"/>
<gene>
    <name evidence="1" type="ORF">BED41_11805</name>
</gene>
<name>A0A1B2I6V8_9BACT</name>
<organism evidence="1 2">
    <name type="scientific">Cloacibacillus porcorum</name>
    <dbReference type="NCBI Taxonomy" id="1197717"/>
    <lineage>
        <taxon>Bacteria</taxon>
        <taxon>Thermotogati</taxon>
        <taxon>Synergistota</taxon>
        <taxon>Synergistia</taxon>
        <taxon>Synergistales</taxon>
        <taxon>Synergistaceae</taxon>
        <taxon>Cloacibacillus</taxon>
    </lineage>
</organism>
<reference evidence="1" key="1">
    <citation type="submission" date="2016-08" db="EMBL/GenBank/DDBJ databases">
        <title>Complete genome of Cloacibacillus porcorum.</title>
        <authorList>
            <person name="Looft T."/>
            <person name="Bayles D.O."/>
            <person name="Alt D.P."/>
        </authorList>
    </citation>
    <scope>NUCLEOTIDE SEQUENCE [LARGE SCALE GENOMIC DNA]</scope>
    <source>
        <strain evidence="1">CL-84</strain>
    </source>
</reference>
<dbReference type="SUPFAM" id="SSF51735">
    <property type="entry name" value="NAD(P)-binding Rossmann-fold domains"/>
    <property type="match status" value="1"/>
</dbReference>
<dbReference type="GO" id="GO:0004735">
    <property type="term" value="F:pyrroline-5-carboxylate reductase activity"/>
    <property type="evidence" value="ECO:0007669"/>
    <property type="project" value="TreeGrafter"/>
</dbReference>
<dbReference type="Gene3D" id="3.40.50.720">
    <property type="entry name" value="NAD(P)-binding Rossmann-like Domain"/>
    <property type="match status" value="1"/>
</dbReference>
<dbReference type="KEGG" id="cpor:BED41_11805"/>
<dbReference type="InterPro" id="IPR036291">
    <property type="entry name" value="NAD(P)-bd_dom_sf"/>
</dbReference>
<accession>A0A1B2I6V8</accession>
<dbReference type="STRING" id="1197717.BED41_11805"/>
<dbReference type="GO" id="GO:0055129">
    <property type="term" value="P:L-proline biosynthetic process"/>
    <property type="evidence" value="ECO:0007669"/>
    <property type="project" value="TreeGrafter"/>
</dbReference>
<evidence type="ECO:0008006" key="3">
    <source>
        <dbReference type="Google" id="ProtNLM"/>
    </source>
</evidence>
<evidence type="ECO:0000313" key="2">
    <source>
        <dbReference type="Proteomes" id="UP000093044"/>
    </source>
</evidence>
<protein>
    <recommendedName>
        <fullName evidence="3">Pyrroline-5-carboxylate reductase catalytic N-terminal domain-containing protein</fullName>
    </recommendedName>
</protein>
<keyword evidence="2" id="KW-1185">Reference proteome</keyword>
<dbReference type="PANTHER" id="PTHR11645">
    <property type="entry name" value="PYRROLINE-5-CARBOXYLATE REDUCTASE"/>
    <property type="match status" value="1"/>
</dbReference>
<dbReference type="PANTHER" id="PTHR11645:SF13">
    <property type="entry name" value="PYRROLINE-5-CARBOXYLATE REDUCTASE CATALYTIC N-TERMINAL DOMAIN-CONTAINING PROTEIN"/>
    <property type="match status" value="1"/>
</dbReference>
<evidence type="ECO:0000313" key="1">
    <source>
        <dbReference type="EMBL" id="ANZ45700.1"/>
    </source>
</evidence>
<dbReference type="AlphaFoldDB" id="A0A1B2I6V8"/>
<sequence>MARGLCASPEFQGVVHVFDIDAERTRSLKEEFPTKIVVAASNQELLNNAEVVFPTLLPDVLERVAPSLNFREQNHIIHIAAGTKLLKVVPWFSPAKSVVRAVPLPFAAKRTGPVVFFGDDALCERLLSLLGTVVKVRTEKDLEVLASVTGVMVPYYGLVGEIVRWCMTKGLDFKNAIDYTCYMNEALSMLMRQECSEDIEAFMSAAATPGGMNELAWNEMIATSAYLPWRDSLEKIGRHYSL</sequence>
<dbReference type="EMBL" id="CP016757">
    <property type="protein sequence ID" value="ANZ45700.1"/>
    <property type="molecule type" value="Genomic_DNA"/>
</dbReference>